<dbReference type="GO" id="GO:0016020">
    <property type="term" value="C:membrane"/>
    <property type="evidence" value="ECO:0007669"/>
    <property type="project" value="UniProtKB-SubCell"/>
</dbReference>
<evidence type="ECO:0000256" key="3">
    <source>
        <dbReference type="ARBA" id="ARBA00022989"/>
    </source>
</evidence>
<evidence type="ECO:0000256" key="5">
    <source>
        <dbReference type="SAM" id="Phobius"/>
    </source>
</evidence>
<keyword evidence="3 5" id="KW-1133">Transmembrane helix</keyword>
<dbReference type="GO" id="GO:1902600">
    <property type="term" value="P:proton transmembrane transport"/>
    <property type="evidence" value="ECO:0007669"/>
    <property type="project" value="InterPro"/>
</dbReference>
<feature type="transmembrane region" description="Helical" evidence="5">
    <location>
        <begin position="273"/>
        <end position="304"/>
    </location>
</feature>
<dbReference type="InterPro" id="IPR006153">
    <property type="entry name" value="Cation/H_exchanger_TM"/>
</dbReference>
<feature type="transmembrane region" description="Helical" evidence="5">
    <location>
        <begin position="29"/>
        <end position="47"/>
    </location>
</feature>
<dbReference type="EMBL" id="QMQB01000010">
    <property type="protein sequence ID" value="RLE15085.1"/>
    <property type="molecule type" value="Genomic_DNA"/>
</dbReference>
<dbReference type="Proteomes" id="UP000885660">
    <property type="component" value="Unassembled WGS sequence"/>
</dbReference>
<dbReference type="Pfam" id="PF00999">
    <property type="entry name" value="Na_H_Exchanger"/>
    <property type="match status" value="1"/>
</dbReference>
<comment type="caution">
    <text evidence="8">The sequence shown here is derived from an EMBL/GenBank/DDBJ whole genome shotgun (WGS) entry which is preliminary data.</text>
</comment>
<proteinExistence type="predicted"/>
<feature type="transmembrane region" description="Helical" evidence="5">
    <location>
        <begin position="53"/>
        <end position="70"/>
    </location>
</feature>
<organism evidence="8 9">
    <name type="scientific">Aerophobetes bacterium</name>
    <dbReference type="NCBI Taxonomy" id="2030807"/>
    <lineage>
        <taxon>Bacteria</taxon>
        <taxon>Candidatus Aerophobota</taxon>
    </lineage>
</organism>
<evidence type="ECO:0000313" key="7">
    <source>
        <dbReference type="EMBL" id="HDN85572.1"/>
    </source>
</evidence>
<feature type="transmembrane region" description="Helical" evidence="5">
    <location>
        <begin position="366"/>
        <end position="384"/>
    </location>
</feature>
<evidence type="ECO:0000259" key="6">
    <source>
        <dbReference type="Pfam" id="PF00999"/>
    </source>
</evidence>
<dbReference type="PANTHER" id="PTHR43021:SF2">
    <property type="entry name" value="CATION_H+ EXCHANGER DOMAIN-CONTAINING PROTEIN"/>
    <property type="match status" value="1"/>
</dbReference>
<sequence length="399" mass="42357">MNVLLAIGIAAIVGFIGGKLFNRVKIPAVTGWVVMGVVLGGSVLGVFPEEVLSRVGILFDLALGFIAFNIGEELTLSRLRRLGKSIITIVIFEAFGAFIVVNLVVLGLTHKIYEALVLGAVSSATAPAATVMVLQEVRAKGDLTTTILSIVAIDDAIALILYAFASAIAKVFISSNVSFSIFSTVVSPLEEILGALLLGGVLGTGVSFFSKRIKSSTDFFIIIIGTILVNIGLSTWFGFSDLLANMSLGMTIANLSPRPLRRISNVWQTATPILYISFFCLAGAHLNIRLLPQIGLLGLAYTAARMTGKVTGASFGARISNAPKVVQKFVGFSLFPQVGVALALAIMVGRDFSVYGRPGKTLAETVINILLFTTIITEIVGPYLTRWSLIKSGEARQEA</sequence>
<gene>
    <name evidence="8" type="ORF">DRI96_00470</name>
    <name evidence="7" type="ORF">ENG47_07460</name>
</gene>
<comment type="subcellular location">
    <subcellularLocation>
        <location evidence="1">Membrane</location>
        <topology evidence="1">Multi-pass membrane protein</topology>
    </subcellularLocation>
</comment>
<feature type="transmembrane region" description="Helical" evidence="5">
    <location>
        <begin position="325"/>
        <end position="346"/>
    </location>
</feature>
<feature type="transmembrane region" description="Helical" evidence="5">
    <location>
        <begin position="112"/>
        <end position="134"/>
    </location>
</feature>
<feature type="transmembrane region" description="Helical" evidence="5">
    <location>
        <begin position="82"/>
        <end position="106"/>
    </location>
</feature>
<dbReference type="GO" id="GO:0015297">
    <property type="term" value="F:antiporter activity"/>
    <property type="evidence" value="ECO:0007669"/>
    <property type="project" value="InterPro"/>
</dbReference>
<protein>
    <submittedName>
        <fullName evidence="8">Cation:proton antiporter</fullName>
    </submittedName>
</protein>
<accession>A0A662DHT4</accession>
<keyword evidence="4 5" id="KW-0472">Membrane</keyword>
<dbReference type="InterPro" id="IPR038770">
    <property type="entry name" value="Na+/solute_symporter_sf"/>
</dbReference>
<name>A0A662DHT4_UNCAE</name>
<dbReference type="Proteomes" id="UP000267654">
    <property type="component" value="Unassembled WGS sequence"/>
</dbReference>
<dbReference type="AlphaFoldDB" id="A0A662DHT4"/>
<dbReference type="PANTHER" id="PTHR43021">
    <property type="entry name" value="NA(+)/H(+) ANTIPORTER-RELATED"/>
    <property type="match status" value="1"/>
</dbReference>
<reference evidence="7" key="2">
    <citation type="journal article" date="2020" name="mSystems">
        <title>Genome- and Community-Level Interaction Insights into Carbon Utilization and Element Cycling Functions of Hydrothermarchaeota in Hydrothermal Sediment.</title>
        <authorList>
            <person name="Zhou Z."/>
            <person name="Liu Y."/>
            <person name="Xu W."/>
            <person name="Pan J."/>
            <person name="Luo Z.H."/>
            <person name="Li M."/>
        </authorList>
    </citation>
    <scope>NUCLEOTIDE SEQUENCE [LARGE SCALE GENOMIC DNA]</scope>
    <source>
        <strain evidence="7">HyVt-219</strain>
    </source>
</reference>
<feature type="transmembrane region" description="Helical" evidence="5">
    <location>
        <begin position="146"/>
        <end position="172"/>
    </location>
</feature>
<dbReference type="EMBL" id="DRBC01000453">
    <property type="protein sequence ID" value="HDN85572.1"/>
    <property type="molecule type" value="Genomic_DNA"/>
</dbReference>
<reference evidence="8 9" key="1">
    <citation type="submission" date="2018-06" db="EMBL/GenBank/DDBJ databases">
        <title>Extensive metabolic versatility and redundancy in microbially diverse, dynamic hydrothermal sediments.</title>
        <authorList>
            <person name="Dombrowski N."/>
            <person name="Teske A."/>
            <person name="Baker B.J."/>
        </authorList>
    </citation>
    <scope>NUCLEOTIDE SEQUENCE [LARGE SCALE GENOMIC DNA]</scope>
    <source>
        <strain evidence="8">B19_G9</strain>
    </source>
</reference>
<evidence type="ECO:0000313" key="9">
    <source>
        <dbReference type="Proteomes" id="UP000267654"/>
    </source>
</evidence>
<feature type="transmembrane region" description="Helical" evidence="5">
    <location>
        <begin position="219"/>
        <end position="239"/>
    </location>
</feature>
<feature type="domain" description="Cation/H+ exchanger transmembrane" evidence="6">
    <location>
        <begin position="12"/>
        <end position="386"/>
    </location>
</feature>
<feature type="transmembrane region" description="Helical" evidence="5">
    <location>
        <begin position="6"/>
        <end position="22"/>
    </location>
</feature>
<feature type="transmembrane region" description="Helical" evidence="5">
    <location>
        <begin position="192"/>
        <end position="210"/>
    </location>
</feature>
<evidence type="ECO:0000256" key="1">
    <source>
        <dbReference type="ARBA" id="ARBA00004141"/>
    </source>
</evidence>
<evidence type="ECO:0000256" key="2">
    <source>
        <dbReference type="ARBA" id="ARBA00022692"/>
    </source>
</evidence>
<dbReference type="Gene3D" id="1.20.1530.20">
    <property type="match status" value="1"/>
</dbReference>
<evidence type="ECO:0000256" key="4">
    <source>
        <dbReference type="ARBA" id="ARBA00023136"/>
    </source>
</evidence>
<evidence type="ECO:0000313" key="8">
    <source>
        <dbReference type="EMBL" id="RLE15085.1"/>
    </source>
</evidence>
<keyword evidence="2 5" id="KW-0812">Transmembrane</keyword>